<proteinExistence type="predicted"/>
<keyword evidence="1" id="KW-1133">Transmembrane helix</keyword>
<dbReference type="Pfam" id="PF17428">
    <property type="entry name" value="DUF5412"/>
    <property type="match status" value="1"/>
</dbReference>
<sequence length="177" mass="19975">MRKLSWVALFLVLFLYFISIYSLYSHMNNKWLVSPPNYVILILSILGLALAILGFKDTSNKSTKVRSWISTVLSVVLIFILLGALSFTSIFSGSKQLLTTTHSPDKHNTISFYKTDAGAMGSFGVVGELKGPLWFKRVFYYEGKTDQVDLEWVDNHTISINDQKVNVLSGEMVRRSP</sequence>
<organism evidence="2 3">
    <name type="scientific">Paenibacillus amylolyticus</name>
    <dbReference type="NCBI Taxonomy" id="1451"/>
    <lineage>
        <taxon>Bacteria</taxon>
        <taxon>Bacillati</taxon>
        <taxon>Bacillota</taxon>
        <taxon>Bacilli</taxon>
        <taxon>Bacillales</taxon>
        <taxon>Paenibacillaceae</taxon>
        <taxon>Paenibacillus</taxon>
    </lineage>
</organism>
<reference evidence="2 3" key="1">
    <citation type="journal article" date="2016" name="Genome Announc.">
        <title>Draft Genome Sequence of Paenibacillus amylolyticus Heshi-A3, Isolated from Fermented Rice Bran in a Japanese Fermented Seafood Dish.</title>
        <authorList>
            <person name="Akuzawa S."/>
            <person name="Nagaoka J."/>
            <person name="Kanekatsu M."/>
            <person name="Kubota E."/>
            <person name="Ohtake R."/>
            <person name="Suzuki T."/>
            <person name="Kanesaki Y."/>
        </authorList>
    </citation>
    <scope>NUCLEOTIDE SEQUENCE [LARGE SCALE GENOMIC DNA]</scope>
    <source>
        <strain evidence="2 3">Heshi-A3</strain>
    </source>
</reference>
<keyword evidence="1" id="KW-0812">Transmembrane</keyword>
<keyword evidence="1" id="KW-0472">Membrane</keyword>
<evidence type="ECO:0000313" key="3">
    <source>
        <dbReference type="Proteomes" id="UP000069697"/>
    </source>
</evidence>
<evidence type="ECO:0000313" key="2">
    <source>
        <dbReference type="EMBL" id="GAS81546.1"/>
    </source>
</evidence>
<dbReference type="Proteomes" id="UP000069697">
    <property type="component" value="Unassembled WGS sequence"/>
</dbReference>
<dbReference type="InterPro" id="IPR035406">
    <property type="entry name" value="DUF5412"/>
</dbReference>
<protein>
    <submittedName>
        <fullName evidence="2">Membrane protein</fullName>
    </submittedName>
</protein>
<dbReference type="EMBL" id="BCNV01000001">
    <property type="protein sequence ID" value="GAS81546.1"/>
    <property type="molecule type" value="Genomic_DNA"/>
</dbReference>
<feature type="transmembrane region" description="Helical" evidence="1">
    <location>
        <begin position="7"/>
        <end position="24"/>
    </location>
</feature>
<name>A0A100VKR1_PAEAM</name>
<comment type="caution">
    <text evidence="2">The sequence shown here is derived from an EMBL/GenBank/DDBJ whole genome shotgun (WGS) entry which is preliminary data.</text>
</comment>
<evidence type="ECO:0000256" key="1">
    <source>
        <dbReference type="SAM" id="Phobius"/>
    </source>
</evidence>
<dbReference type="AlphaFoldDB" id="A0A100VKR1"/>
<feature type="transmembrane region" description="Helical" evidence="1">
    <location>
        <begin position="36"/>
        <end position="55"/>
    </location>
</feature>
<dbReference type="RefSeq" id="WP_062834236.1">
    <property type="nucleotide sequence ID" value="NZ_BCNV01000001.1"/>
</dbReference>
<gene>
    <name evidence="2" type="ORF">PAHA3_1620</name>
</gene>
<feature type="transmembrane region" description="Helical" evidence="1">
    <location>
        <begin position="67"/>
        <end position="91"/>
    </location>
</feature>
<accession>A0A100VKR1</accession>
<reference evidence="3" key="2">
    <citation type="submission" date="2016-01" db="EMBL/GenBank/DDBJ databases">
        <title>Draft Genome Sequence of Paenibacillus amylolyticus Heshi-A3 that Was Isolated from Fermented Rice Bran with Aging Salted Mackerel, Which Was Named Heshiko as Traditional Fermented Seafood in Japan.</title>
        <authorList>
            <person name="Akuzawa S."/>
            <person name="Nakagawa J."/>
            <person name="Kanekatsu T."/>
            <person name="Kubota E."/>
            <person name="Ohtake R."/>
            <person name="Suzuki T."/>
            <person name="Kanesaki Y."/>
        </authorList>
    </citation>
    <scope>NUCLEOTIDE SEQUENCE [LARGE SCALE GENOMIC DNA]</scope>
    <source>
        <strain evidence="3">Heshi-A3</strain>
    </source>
</reference>